<accession>A0A1Y1ZJK0</accession>
<evidence type="ECO:0000313" key="2">
    <source>
        <dbReference type="EMBL" id="ORY10369.1"/>
    </source>
</evidence>
<evidence type="ECO:0000256" key="1">
    <source>
        <dbReference type="SAM" id="MobiDB-lite"/>
    </source>
</evidence>
<dbReference type="Proteomes" id="UP000193144">
    <property type="component" value="Unassembled WGS sequence"/>
</dbReference>
<feature type="region of interest" description="Disordered" evidence="1">
    <location>
        <begin position="1"/>
        <end position="23"/>
    </location>
</feature>
<evidence type="ECO:0000313" key="3">
    <source>
        <dbReference type="Proteomes" id="UP000193144"/>
    </source>
</evidence>
<keyword evidence="3" id="KW-1185">Reference proteome</keyword>
<organism evidence="2 3">
    <name type="scientific">Clohesyomyces aquaticus</name>
    <dbReference type="NCBI Taxonomy" id="1231657"/>
    <lineage>
        <taxon>Eukaryota</taxon>
        <taxon>Fungi</taxon>
        <taxon>Dikarya</taxon>
        <taxon>Ascomycota</taxon>
        <taxon>Pezizomycotina</taxon>
        <taxon>Dothideomycetes</taxon>
        <taxon>Pleosporomycetidae</taxon>
        <taxon>Pleosporales</taxon>
        <taxon>Lindgomycetaceae</taxon>
        <taxon>Clohesyomyces</taxon>
    </lineage>
</organism>
<dbReference type="OrthoDB" id="3914371at2759"/>
<name>A0A1Y1ZJK0_9PLEO</name>
<comment type="caution">
    <text evidence="2">The sequence shown here is derived from an EMBL/GenBank/DDBJ whole genome shotgun (WGS) entry which is preliminary data.</text>
</comment>
<reference evidence="2 3" key="1">
    <citation type="submission" date="2016-07" db="EMBL/GenBank/DDBJ databases">
        <title>Pervasive Adenine N6-methylation of Active Genes in Fungi.</title>
        <authorList>
            <consortium name="DOE Joint Genome Institute"/>
            <person name="Mondo S.J."/>
            <person name="Dannebaum R.O."/>
            <person name="Kuo R.C."/>
            <person name="Labutti K."/>
            <person name="Haridas S."/>
            <person name="Kuo A."/>
            <person name="Salamov A."/>
            <person name="Ahrendt S.R."/>
            <person name="Lipzen A."/>
            <person name="Sullivan W."/>
            <person name="Andreopoulos W.B."/>
            <person name="Clum A."/>
            <person name="Lindquist E."/>
            <person name="Daum C."/>
            <person name="Ramamoorthy G.K."/>
            <person name="Gryganskyi A."/>
            <person name="Culley D."/>
            <person name="Magnuson J.K."/>
            <person name="James T.Y."/>
            <person name="O'Malley M.A."/>
            <person name="Stajich J.E."/>
            <person name="Spatafora J.W."/>
            <person name="Visel A."/>
            <person name="Grigoriev I.V."/>
        </authorList>
    </citation>
    <scope>NUCLEOTIDE SEQUENCE [LARGE SCALE GENOMIC DNA]</scope>
    <source>
        <strain evidence="2 3">CBS 115471</strain>
    </source>
</reference>
<dbReference type="EMBL" id="MCFA01000074">
    <property type="protein sequence ID" value="ORY10369.1"/>
    <property type="molecule type" value="Genomic_DNA"/>
</dbReference>
<sequence length="189" mass="20514">MRLIQHQFHPQRPKTTTSSASSNSTMAPRTLIYLLTLAVGSLSLTSAAALPDANPVAAPVPFSIPENVEILDLRTDEDKLSNPLSKRTNGAVYVCKGIKFDASEGCKLIYTSFNAPTNLVNTDYNNVISSAGADEGTVCQFYDGFYNGDCGGQGSLYINHPGKDDFRQYSWNNGAGTWNDITSCIKCTW</sequence>
<proteinExistence type="predicted"/>
<gene>
    <name evidence="2" type="ORF">BCR34DRAFT_567077</name>
</gene>
<protein>
    <submittedName>
        <fullName evidence="2">Uncharacterized protein</fullName>
    </submittedName>
</protein>
<dbReference type="AlphaFoldDB" id="A0A1Y1ZJK0"/>